<feature type="signal peptide" evidence="1">
    <location>
        <begin position="1"/>
        <end position="25"/>
    </location>
</feature>
<proteinExistence type="predicted"/>
<dbReference type="Proteomes" id="UP000486351">
    <property type="component" value="Unassembled WGS sequence"/>
</dbReference>
<name>A0A6G0QHP5_9STRA</name>
<evidence type="ECO:0008006" key="4">
    <source>
        <dbReference type="Google" id="ProtNLM"/>
    </source>
</evidence>
<evidence type="ECO:0000313" key="3">
    <source>
        <dbReference type="Proteomes" id="UP000486351"/>
    </source>
</evidence>
<evidence type="ECO:0000313" key="2">
    <source>
        <dbReference type="EMBL" id="KAE9287225.1"/>
    </source>
</evidence>
<dbReference type="EMBL" id="QXFY01003231">
    <property type="protein sequence ID" value="KAE9287225.1"/>
    <property type="molecule type" value="Genomic_DNA"/>
</dbReference>
<accession>A0A6G0QHP5</accession>
<reference evidence="2 3" key="1">
    <citation type="submission" date="2018-09" db="EMBL/GenBank/DDBJ databases">
        <title>Genomic investigation of the strawberry pathogen Phytophthora fragariae indicates pathogenicity is determined by transcriptional variation in three key races.</title>
        <authorList>
            <person name="Adams T.M."/>
            <person name="Armitage A.D."/>
            <person name="Sobczyk M.K."/>
            <person name="Bates H.J."/>
            <person name="Dunwell J.M."/>
            <person name="Nellist C.F."/>
            <person name="Harrison R.J."/>
        </authorList>
    </citation>
    <scope>NUCLEOTIDE SEQUENCE [LARGE SCALE GENOMIC DNA]</scope>
    <source>
        <strain evidence="2 3">NOV-77</strain>
    </source>
</reference>
<feature type="chain" id="PRO_5026120276" description="RxLR effector protein" evidence="1">
    <location>
        <begin position="26"/>
        <end position="60"/>
    </location>
</feature>
<organism evidence="2 3">
    <name type="scientific">Phytophthora fragariae</name>
    <dbReference type="NCBI Taxonomy" id="53985"/>
    <lineage>
        <taxon>Eukaryota</taxon>
        <taxon>Sar</taxon>
        <taxon>Stramenopiles</taxon>
        <taxon>Oomycota</taxon>
        <taxon>Peronosporomycetes</taxon>
        <taxon>Peronosporales</taxon>
        <taxon>Peronosporaceae</taxon>
        <taxon>Phytophthora</taxon>
    </lineage>
</organism>
<sequence>MGCASSRTPFVLVLVFVVPLALATARRVNRHGPRQSSANDNRCISRGYNCPRQGNEVRLI</sequence>
<evidence type="ECO:0000256" key="1">
    <source>
        <dbReference type="SAM" id="SignalP"/>
    </source>
</evidence>
<dbReference type="AlphaFoldDB" id="A0A6G0QHP5"/>
<protein>
    <recommendedName>
        <fullName evidence="4">RxLR effector protein</fullName>
    </recommendedName>
</protein>
<gene>
    <name evidence="2" type="ORF">PF008_g26465</name>
</gene>
<keyword evidence="1" id="KW-0732">Signal</keyword>
<comment type="caution">
    <text evidence="2">The sequence shown here is derived from an EMBL/GenBank/DDBJ whole genome shotgun (WGS) entry which is preliminary data.</text>
</comment>